<gene>
    <name evidence="2" type="ORF">NCTC13315_01764</name>
</gene>
<evidence type="ECO:0000256" key="1">
    <source>
        <dbReference type="SAM" id="MobiDB-lite"/>
    </source>
</evidence>
<protein>
    <submittedName>
        <fullName evidence="2">Uncharacterized protein</fullName>
    </submittedName>
</protein>
<reference evidence="2 3" key="1">
    <citation type="submission" date="2018-06" db="EMBL/GenBank/DDBJ databases">
        <authorList>
            <consortium name="Pathogen Informatics"/>
            <person name="Doyle S."/>
        </authorList>
    </citation>
    <scope>NUCLEOTIDE SEQUENCE [LARGE SCALE GENOMIC DNA]</scope>
    <source>
        <strain evidence="2 3">NCTC13315</strain>
    </source>
</reference>
<organism evidence="2 3">
    <name type="scientific">Legionella beliardensis</name>
    <dbReference type="NCBI Taxonomy" id="91822"/>
    <lineage>
        <taxon>Bacteria</taxon>
        <taxon>Pseudomonadati</taxon>
        <taxon>Pseudomonadota</taxon>
        <taxon>Gammaproteobacteria</taxon>
        <taxon>Legionellales</taxon>
        <taxon>Legionellaceae</taxon>
        <taxon>Legionella</taxon>
    </lineage>
</organism>
<accession>A0A378I3G3</accession>
<sequence>MPNLSASSPSINSTRLLKSSTLNKAQVIFEEETGHLESYNIELLRDLRYIVAKLRTSKDLSYPYLIKSIKRNIYFIEEPGVSSFKNKTEAFIKMMEQSRFTYVVRQRQHTTNEQEVTTADRGLSNVSVSEDSLGVLTNFKSADEELLKDLTDTTHLTAGEVSIAMREISDLFEVANSSTSAPTSLTLADEQLLRELTDTSHLNEEEVNIAMQEFSDIFENDNYSDKKSHEPELQASIKPATASQAGMFRKRNNTSAQSKELQYTINSKAHVVFEAETGQLILSNRSLFKNLRAEVARLRNSEDFSYPYLIKFNNTQQVYYFIEEKGVSSFKNTTDAFIHMMNQTNLTYKVSHRQQIISEEKIDIDNLTDSKSAIEDSEENNPKRHKI</sequence>
<dbReference type="RefSeq" id="WP_115302915.1">
    <property type="nucleotide sequence ID" value="NZ_CAAAHO010000007.1"/>
</dbReference>
<dbReference type="AlphaFoldDB" id="A0A378I3G3"/>
<evidence type="ECO:0000313" key="3">
    <source>
        <dbReference type="Proteomes" id="UP000254968"/>
    </source>
</evidence>
<keyword evidence="3" id="KW-1185">Reference proteome</keyword>
<feature type="region of interest" description="Disordered" evidence="1">
    <location>
        <begin position="368"/>
        <end position="387"/>
    </location>
</feature>
<proteinExistence type="predicted"/>
<dbReference type="Proteomes" id="UP000254968">
    <property type="component" value="Unassembled WGS sequence"/>
</dbReference>
<evidence type="ECO:0000313" key="2">
    <source>
        <dbReference type="EMBL" id="STX29226.1"/>
    </source>
</evidence>
<name>A0A378I3G3_9GAMM</name>
<dbReference type="EMBL" id="UGNV01000001">
    <property type="protein sequence ID" value="STX29226.1"/>
    <property type="molecule type" value="Genomic_DNA"/>
</dbReference>